<proteinExistence type="predicted"/>
<reference evidence="2 3" key="1">
    <citation type="submission" date="2016-11" db="EMBL/GenBank/DDBJ databases">
        <authorList>
            <person name="Jaros S."/>
            <person name="Januszkiewicz K."/>
            <person name="Wedrychowicz H."/>
        </authorList>
    </citation>
    <scope>NUCLEOTIDE SEQUENCE [LARGE SCALE GENOMIC DNA]</scope>
    <source>
        <strain evidence="2 3">DSM 21758</strain>
    </source>
</reference>
<organism evidence="2 3">
    <name type="scientific">Clostridium cavendishii DSM 21758</name>
    <dbReference type="NCBI Taxonomy" id="1121302"/>
    <lineage>
        <taxon>Bacteria</taxon>
        <taxon>Bacillati</taxon>
        <taxon>Bacillota</taxon>
        <taxon>Clostridia</taxon>
        <taxon>Eubacteriales</taxon>
        <taxon>Clostridiaceae</taxon>
        <taxon>Clostridium</taxon>
    </lineage>
</organism>
<keyword evidence="1" id="KW-1133">Transmembrane helix</keyword>
<dbReference type="Pfam" id="PF20456">
    <property type="entry name" value="DUF6709"/>
    <property type="match status" value="1"/>
</dbReference>
<evidence type="ECO:0000256" key="1">
    <source>
        <dbReference type="SAM" id="Phobius"/>
    </source>
</evidence>
<keyword evidence="1" id="KW-0472">Membrane</keyword>
<evidence type="ECO:0000313" key="3">
    <source>
        <dbReference type="Proteomes" id="UP000184310"/>
    </source>
</evidence>
<sequence>MKGNLIKKNVRKSSFYKILMVILIILGCLVLLGEQFTKIYCKIKTPEKYTLENFNDIENLRNKPCSVSSEGAVDLGIVKKTRGLSFDESSRYVAIPLKNQVLIVVVAEKNINDKIYSGYFRTKKGDEITKINKNLLKQNDIELTGNLNDSILDCQSISIKEMLFSLFETVLVIGGIFLFFKYIRRLFDITRDPIYLKLEEFGFADSIIDEFDYDVFMKNSFKVGKAIYNDRWLVGIGAFDMKIVKLEEILWVYLGTIKHSINYIPTGKTYNMTVILDGGGKEGIKLSKKDVIILMEKLREKMPWILVGYTEENIKIAFSKNDNLREYVNNRKADLNI</sequence>
<accession>A0A1M6A7G0</accession>
<dbReference type="RefSeq" id="WP_072984030.1">
    <property type="nucleotide sequence ID" value="NZ_FQZB01000003.1"/>
</dbReference>
<dbReference type="PROSITE" id="PS51257">
    <property type="entry name" value="PROKAR_LIPOPROTEIN"/>
    <property type="match status" value="1"/>
</dbReference>
<dbReference type="AlphaFoldDB" id="A0A1M6A7G0"/>
<dbReference type="OrthoDB" id="2041367at2"/>
<name>A0A1M6A7G0_9CLOT</name>
<dbReference type="Proteomes" id="UP000184310">
    <property type="component" value="Unassembled WGS sequence"/>
</dbReference>
<dbReference type="STRING" id="1121302.SAMN02745163_00006"/>
<protein>
    <submittedName>
        <fullName evidence="2">Uncharacterized protein</fullName>
    </submittedName>
</protein>
<evidence type="ECO:0000313" key="2">
    <source>
        <dbReference type="EMBL" id="SHI32412.1"/>
    </source>
</evidence>
<feature type="transmembrane region" description="Helical" evidence="1">
    <location>
        <begin position="162"/>
        <end position="183"/>
    </location>
</feature>
<keyword evidence="3" id="KW-1185">Reference proteome</keyword>
<keyword evidence="1" id="KW-0812">Transmembrane</keyword>
<gene>
    <name evidence="2" type="ORF">SAMN02745163_00006</name>
</gene>
<dbReference type="EMBL" id="FQZB01000003">
    <property type="protein sequence ID" value="SHI32412.1"/>
    <property type="molecule type" value="Genomic_DNA"/>
</dbReference>
<dbReference type="InterPro" id="IPR046555">
    <property type="entry name" value="DUF6709"/>
</dbReference>